<protein>
    <submittedName>
        <fullName evidence="2">Uncharacterized protein</fullName>
    </submittedName>
</protein>
<gene>
    <name evidence="2" type="ORF">PaG_03087</name>
</gene>
<feature type="compositionally biased region" description="Basic residues" evidence="1">
    <location>
        <begin position="36"/>
        <end position="47"/>
    </location>
</feature>
<organism evidence="2 3">
    <name type="scientific">Moesziomyces aphidis</name>
    <name type="common">Pseudozyma aphidis</name>
    <dbReference type="NCBI Taxonomy" id="84754"/>
    <lineage>
        <taxon>Eukaryota</taxon>
        <taxon>Fungi</taxon>
        <taxon>Dikarya</taxon>
        <taxon>Basidiomycota</taxon>
        <taxon>Ustilaginomycotina</taxon>
        <taxon>Ustilaginomycetes</taxon>
        <taxon>Ustilaginales</taxon>
        <taxon>Ustilaginaceae</taxon>
        <taxon>Moesziomyces</taxon>
    </lineage>
</organism>
<dbReference type="EMBL" id="AWNI01000010">
    <property type="protein sequence ID" value="ETS62467.1"/>
    <property type="molecule type" value="Genomic_DNA"/>
</dbReference>
<comment type="caution">
    <text evidence="2">The sequence shown here is derived from an EMBL/GenBank/DDBJ whole genome shotgun (WGS) entry which is preliminary data.</text>
</comment>
<keyword evidence="3" id="KW-1185">Reference proteome</keyword>
<evidence type="ECO:0000256" key="1">
    <source>
        <dbReference type="SAM" id="MobiDB-lite"/>
    </source>
</evidence>
<dbReference type="Proteomes" id="UP000019462">
    <property type="component" value="Unassembled WGS sequence"/>
</dbReference>
<feature type="compositionally biased region" description="Basic and acidic residues" evidence="1">
    <location>
        <begin position="1"/>
        <end position="13"/>
    </location>
</feature>
<dbReference type="HOGENOM" id="CLU_1797285_0_0_1"/>
<sequence>MPKRAASRDERAGRGVGAARSTETNTERQFGSAPKKSGRTSRGKRLLQPRPSALSRRLARYQQPSAPPVQTSPPIHRSNSRPRSSYRKLMHARATGVQHHPGLASLMARHAQTSAALAYTRDCLAPISAADAISAAVQHAMLAS</sequence>
<feature type="compositionally biased region" description="Basic residues" evidence="1">
    <location>
        <begin position="78"/>
        <end position="87"/>
    </location>
</feature>
<dbReference type="AlphaFoldDB" id="W3VNV6"/>
<evidence type="ECO:0000313" key="3">
    <source>
        <dbReference type="Proteomes" id="UP000019462"/>
    </source>
</evidence>
<dbReference type="OrthoDB" id="10624895at2759"/>
<reference evidence="2 3" key="1">
    <citation type="journal article" date="2014" name="Genome Announc.">
        <title>Genome sequence of the basidiomycetous fungus Pseudozyma aphidis DSM70725, an efficient producer of biosurfactant mannosylerythritol lipids.</title>
        <authorList>
            <person name="Lorenz S."/>
            <person name="Guenther M."/>
            <person name="Grumaz C."/>
            <person name="Rupp S."/>
            <person name="Zibek S."/>
            <person name="Sohn K."/>
        </authorList>
    </citation>
    <scope>NUCLEOTIDE SEQUENCE [LARGE SCALE GENOMIC DNA]</scope>
    <source>
        <strain evidence="3">ATCC 32657 / CBS 517.83 / DSM 70725 / JCM 10318 / NBRC 10182 / NRRL Y-7954 / St-0401</strain>
    </source>
</reference>
<evidence type="ECO:0000313" key="2">
    <source>
        <dbReference type="EMBL" id="ETS62467.1"/>
    </source>
</evidence>
<accession>W3VNV6</accession>
<feature type="region of interest" description="Disordered" evidence="1">
    <location>
        <begin position="1"/>
        <end position="87"/>
    </location>
</feature>
<proteinExistence type="predicted"/>
<name>W3VNV6_MOEAP</name>